<accession>A0A5C4RV38</accession>
<evidence type="ECO:0000313" key="8">
    <source>
        <dbReference type="EMBL" id="TNJ35213.1"/>
    </source>
</evidence>
<comment type="subcellular location">
    <subcellularLocation>
        <location evidence="1">Membrane</location>
        <topology evidence="1">Multi-pass membrane protein</topology>
    </subcellularLocation>
</comment>
<organism evidence="8 9">
    <name type="scientific">Arenimonas terrae</name>
    <dbReference type="NCBI Taxonomy" id="2546226"/>
    <lineage>
        <taxon>Bacteria</taxon>
        <taxon>Pseudomonadati</taxon>
        <taxon>Pseudomonadota</taxon>
        <taxon>Gammaproteobacteria</taxon>
        <taxon>Lysobacterales</taxon>
        <taxon>Lysobacteraceae</taxon>
        <taxon>Arenimonas</taxon>
    </lineage>
</organism>
<evidence type="ECO:0000256" key="6">
    <source>
        <dbReference type="SAM" id="Phobius"/>
    </source>
</evidence>
<evidence type="ECO:0000256" key="1">
    <source>
        <dbReference type="ARBA" id="ARBA00004141"/>
    </source>
</evidence>
<proteinExistence type="inferred from homology"/>
<feature type="transmembrane region" description="Helical" evidence="6">
    <location>
        <begin position="98"/>
        <end position="114"/>
    </location>
</feature>
<dbReference type="PANTHER" id="PTHR32322:SF2">
    <property type="entry name" value="EAMA DOMAIN-CONTAINING PROTEIN"/>
    <property type="match status" value="1"/>
</dbReference>
<feature type="transmembrane region" description="Helical" evidence="6">
    <location>
        <begin position="151"/>
        <end position="170"/>
    </location>
</feature>
<feature type="domain" description="EamA" evidence="7">
    <location>
        <begin position="9"/>
        <end position="138"/>
    </location>
</feature>
<feature type="transmembrane region" description="Helical" evidence="6">
    <location>
        <begin position="121"/>
        <end position="139"/>
    </location>
</feature>
<dbReference type="EMBL" id="SMDR01000001">
    <property type="protein sequence ID" value="TNJ35213.1"/>
    <property type="molecule type" value="Genomic_DNA"/>
</dbReference>
<comment type="similarity">
    <text evidence="2">Belongs to the EamA transporter family.</text>
</comment>
<gene>
    <name evidence="8" type="ORF">E1B00_05490</name>
</gene>
<reference evidence="8 9" key="1">
    <citation type="submission" date="2019-03" db="EMBL/GenBank/DDBJ databases">
        <title>Arenimonas daejeonensis sp. nov., isolated from compost.</title>
        <authorList>
            <person name="Jeon C.O."/>
        </authorList>
    </citation>
    <scope>NUCLEOTIDE SEQUENCE [LARGE SCALE GENOMIC DNA]</scope>
    <source>
        <strain evidence="8 9">R29</strain>
    </source>
</reference>
<keyword evidence="5 6" id="KW-0472">Membrane</keyword>
<keyword evidence="4 6" id="KW-1133">Transmembrane helix</keyword>
<feature type="transmembrane region" description="Helical" evidence="6">
    <location>
        <begin position="32"/>
        <end position="53"/>
    </location>
</feature>
<dbReference type="InterPro" id="IPR037185">
    <property type="entry name" value="EmrE-like"/>
</dbReference>
<evidence type="ECO:0000256" key="4">
    <source>
        <dbReference type="ARBA" id="ARBA00022989"/>
    </source>
</evidence>
<dbReference type="InterPro" id="IPR050638">
    <property type="entry name" value="AA-Vitamin_Transporters"/>
</dbReference>
<dbReference type="AlphaFoldDB" id="A0A5C4RV38"/>
<dbReference type="PANTHER" id="PTHR32322">
    <property type="entry name" value="INNER MEMBRANE TRANSPORTER"/>
    <property type="match status" value="1"/>
</dbReference>
<keyword evidence="3 6" id="KW-0812">Transmembrane</keyword>
<comment type="caution">
    <text evidence="8">The sequence shown here is derived from an EMBL/GenBank/DDBJ whole genome shotgun (WGS) entry which is preliminary data.</text>
</comment>
<feature type="domain" description="EamA" evidence="7">
    <location>
        <begin position="152"/>
        <end position="283"/>
    </location>
</feature>
<protein>
    <submittedName>
        <fullName evidence="8">DMT family transporter</fullName>
    </submittedName>
</protein>
<dbReference type="OrthoDB" id="7065924at2"/>
<dbReference type="SUPFAM" id="SSF103481">
    <property type="entry name" value="Multidrug resistance efflux transporter EmrE"/>
    <property type="match status" value="2"/>
</dbReference>
<dbReference type="GO" id="GO:0016020">
    <property type="term" value="C:membrane"/>
    <property type="evidence" value="ECO:0007669"/>
    <property type="project" value="UniProtKB-SubCell"/>
</dbReference>
<evidence type="ECO:0000256" key="3">
    <source>
        <dbReference type="ARBA" id="ARBA00022692"/>
    </source>
</evidence>
<feature type="transmembrane region" description="Helical" evidence="6">
    <location>
        <begin position="65"/>
        <end position="86"/>
    </location>
</feature>
<feature type="transmembrane region" description="Helical" evidence="6">
    <location>
        <begin position="177"/>
        <end position="199"/>
    </location>
</feature>
<dbReference type="Proteomes" id="UP000305760">
    <property type="component" value="Unassembled WGS sequence"/>
</dbReference>
<evidence type="ECO:0000259" key="7">
    <source>
        <dbReference type="Pfam" id="PF00892"/>
    </source>
</evidence>
<feature type="transmembrane region" description="Helical" evidence="6">
    <location>
        <begin position="265"/>
        <end position="283"/>
    </location>
</feature>
<sequence>MTARRRATFAGFCAVLLWSSLAVLTTATGDIPPFQLLALGFGIAGISGVLLLARPGGPGLTALRQPPAAAVLGIGALFGYHALYFIALKNAPAVEANLLNYLWPLLIVVFAALLGGVRVRAAQWLGTVLGLVAAVLLVSRGGSVDIEPAHLPGYLAAIGAALIWSLYSVLNRRFEAVASAAMAGSCLAVGLLGAGAHLAFETTVPPTPLQWLVIAVLGLGPTGIAFWLWDIGTKRGDIAVLGTLSYAAPLLSTGLLLLFGRATPHWSQGVAVALLLAGAWLSVRSAPDAAT</sequence>
<evidence type="ECO:0000256" key="2">
    <source>
        <dbReference type="ARBA" id="ARBA00007362"/>
    </source>
</evidence>
<name>A0A5C4RV38_9GAMM</name>
<evidence type="ECO:0000256" key="5">
    <source>
        <dbReference type="ARBA" id="ARBA00023136"/>
    </source>
</evidence>
<dbReference type="Pfam" id="PF00892">
    <property type="entry name" value="EamA"/>
    <property type="match status" value="2"/>
</dbReference>
<feature type="transmembrane region" description="Helical" evidence="6">
    <location>
        <begin position="211"/>
        <end position="229"/>
    </location>
</feature>
<dbReference type="RefSeq" id="WP_139446430.1">
    <property type="nucleotide sequence ID" value="NZ_SMDR01000001.1"/>
</dbReference>
<keyword evidence="9" id="KW-1185">Reference proteome</keyword>
<dbReference type="InterPro" id="IPR000620">
    <property type="entry name" value="EamA_dom"/>
</dbReference>
<evidence type="ECO:0000313" key="9">
    <source>
        <dbReference type="Proteomes" id="UP000305760"/>
    </source>
</evidence>
<feature type="transmembrane region" description="Helical" evidence="6">
    <location>
        <begin position="238"/>
        <end position="259"/>
    </location>
</feature>